<dbReference type="AlphaFoldDB" id="A0A0V0YQI5"/>
<reference evidence="1 2" key="1">
    <citation type="submission" date="2015-01" db="EMBL/GenBank/DDBJ databases">
        <title>Evolution of Trichinella species and genotypes.</title>
        <authorList>
            <person name="Korhonen P.K."/>
            <person name="Edoardo P."/>
            <person name="Giuseppe L.R."/>
            <person name="Gasser R.B."/>
        </authorList>
    </citation>
    <scope>NUCLEOTIDE SEQUENCE [LARGE SCALE GENOMIC DNA]</scope>
    <source>
        <strain evidence="1">ISS2496</strain>
    </source>
</reference>
<keyword evidence="2" id="KW-1185">Reference proteome</keyword>
<accession>A0A0V0YQI5</accession>
<evidence type="ECO:0000313" key="2">
    <source>
        <dbReference type="Proteomes" id="UP000054783"/>
    </source>
</evidence>
<evidence type="ECO:0000313" key="1">
    <source>
        <dbReference type="EMBL" id="KRY02275.1"/>
    </source>
</evidence>
<dbReference type="EMBL" id="JYDQ01004014">
    <property type="protein sequence ID" value="KRY02275.1"/>
    <property type="molecule type" value="Genomic_DNA"/>
</dbReference>
<name>A0A0V0YQI5_9BILA</name>
<gene>
    <name evidence="1" type="ORF">T12_14499</name>
</gene>
<protein>
    <submittedName>
        <fullName evidence="1">Uncharacterized protein</fullName>
    </submittedName>
</protein>
<organism evidence="1 2">
    <name type="scientific">Trichinella patagoniensis</name>
    <dbReference type="NCBI Taxonomy" id="990121"/>
    <lineage>
        <taxon>Eukaryota</taxon>
        <taxon>Metazoa</taxon>
        <taxon>Ecdysozoa</taxon>
        <taxon>Nematoda</taxon>
        <taxon>Enoplea</taxon>
        <taxon>Dorylaimia</taxon>
        <taxon>Trichinellida</taxon>
        <taxon>Trichinellidae</taxon>
        <taxon>Trichinella</taxon>
    </lineage>
</organism>
<sequence length="43" mass="5054">MFRKTEEKPLERLTEVEERIKVTVQGIVMEMEKAEAVESDSTR</sequence>
<dbReference type="Proteomes" id="UP000054783">
    <property type="component" value="Unassembled WGS sequence"/>
</dbReference>
<comment type="caution">
    <text evidence="1">The sequence shown here is derived from an EMBL/GenBank/DDBJ whole genome shotgun (WGS) entry which is preliminary data.</text>
</comment>
<proteinExistence type="predicted"/>